<accession>A0A516KRC4</accession>
<evidence type="ECO:0000313" key="2">
    <source>
        <dbReference type="Proteomes" id="UP000317273"/>
    </source>
</evidence>
<keyword evidence="2" id="KW-1185">Reference proteome</keyword>
<organism evidence="1 2">
    <name type="scientific">Streptomyces phage Celia</name>
    <dbReference type="NCBI Taxonomy" id="2590946"/>
    <lineage>
        <taxon>Viruses</taxon>
        <taxon>Duplodnaviria</taxon>
        <taxon>Heunggongvirae</taxon>
        <taxon>Uroviricota</taxon>
        <taxon>Caudoviricetes</taxon>
        <taxon>Arquatrovirinae</taxon>
        <taxon>Celiavirus</taxon>
        <taxon>Celiavirus celia</taxon>
    </lineage>
</organism>
<dbReference type="Proteomes" id="UP000317273">
    <property type="component" value="Segment"/>
</dbReference>
<proteinExistence type="predicted"/>
<reference evidence="1 2" key="1">
    <citation type="submission" date="2019-06" db="EMBL/GenBank/DDBJ databases">
        <authorList>
            <person name="Lopez J."/>
            <person name="Ball K.N."/>
            <person name="Bhuiyan S."/>
            <person name="Nayek S."/>
            <person name="Sivoravong A."/>
            <person name="Hughes L.E."/>
            <person name="Garlena R.A."/>
            <person name="Russell D.A."/>
            <person name="Pope W.H."/>
            <person name="Jacobs-Sera D."/>
            <person name="Hatfull G.F."/>
        </authorList>
    </citation>
    <scope>NUCLEOTIDE SEQUENCE [LARGE SCALE GENOMIC DNA]</scope>
</reference>
<protein>
    <submittedName>
        <fullName evidence="1">Uncharacterized protein</fullName>
    </submittedName>
</protein>
<sequence>MNTRCRAWKLGWFRIYRCEHDAAHVRGGKWHCQYGRRGRTWLVKDSERPQRGDTEC</sequence>
<dbReference type="KEGG" id="vg:64470517"/>
<dbReference type="RefSeq" id="YP_010054600.1">
    <property type="nucleotide sequence ID" value="NC_054655.1"/>
</dbReference>
<gene>
    <name evidence="1" type="primary">36</name>
    <name evidence="1" type="ORF">SEA_CELIA_36</name>
</gene>
<evidence type="ECO:0000313" key="1">
    <source>
        <dbReference type="EMBL" id="QDP44239.1"/>
    </source>
</evidence>
<dbReference type="GeneID" id="64470517"/>
<dbReference type="EMBL" id="MN062705">
    <property type="protein sequence ID" value="QDP44239.1"/>
    <property type="molecule type" value="Genomic_DNA"/>
</dbReference>
<name>A0A516KRC4_9CAUD</name>